<dbReference type="EMBL" id="AHKF01000010">
    <property type="protein sequence ID" value="EIA10050.1"/>
    <property type="molecule type" value="Genomic_DNA"/>
</dbReference>
<dbReference type="PATRIC" id="fig|1086011.3.peg.720"/>
<evidence type="ECO:0000313" key="2">
    <source>
        <dbReference type="Proteomes" id="UP000005566"/>
    </source>
</evidence>
<dbReference type="AlphaFoldDB" id="H7FNR1"/>
<dbReference type="STRING" id="1086011.HJ01_00732"/>
<name>H7FNR1_FLAFP</name>
<sequence>MAIPIYENLSKKRSLYNFAILKVKLLSNSFYRQLILCLSMW</sequence>
<evidence type="ECO:0000313" key="1">
    <source>
        <dbReference type="EMBL" id="EIA10050.1"/>
    </source>
</evidence>
<gene>
    <name evidence="1" type="ORF">HJ01_00732</name>
</gene>
<organism evidence="1 2">
    <name type="scientific">Flavobacterium frigoris (strain PS1)</name>
    <dbReference type="NCBI Taxonomy" id="1086011"/>
    <lineage>
        <taxon>Bacteria</taxon>
        <taxon>Pseudomonadati</taxon>
        <taxon>Bacteroidota</taxon>
        <taxon>Flavobacteriia</taxon>
        <taxon>Flavobacteriales</taxon>
        <taxon>Flavobacteriaceae</taxon>
        <taxon>Flavobacterium</taxon>
    </lineage>
</organism>
<protein>
    <submittedName>
        <fullName evidence="1">Uncharacterized protein</fullName>
    </submittedName>
</protein>
<reference evidence="1 2" key="1">
    <citation type="journal article" date="2014" name="Acta Crystallogr. D">
        <title>Structure-based characterization and antifreeze properties of a hyperactive ice-binding protein from the Antarctic bacterium Flavobacterium frigoris PS1.</title>
        <authorList>
            <person name="Do H."/>
            <person name="Kim S.J."/>
            <person name="Kim H.J."/>
            <person name="Lee J.H."/>
        </authorList>
    </citation>
    <scope>NUCLEOTIDE SEQUENCE [LARGE SCALE GENOMIC DNA]</scope>
    <source>
        <strain evidence="1 2">PS1</strain>
    </source>
</reference>
<proteinExistence type="predicted"/>
<accession>H7FNR1</accession>
<keyword evidence="2" id="KW-1185">Reference proteome</keyword>
<dbReference type="Proteomes" id="UP000005566">
    <property type="component" value="Unassembled WGS sequence"/>
</dbReference>
<comment type="caution">
    <text evidence="1">The sequence shown here is derived from an EMBL/GenBank/DDBJ whole genome shotgun (WGS) entry which is preliminary data.</text>
</comment>